<name>B7QA41_IXOSC</name>
<feature type="transmembrane region" description="Helical" evidence="2">
    <location>
        <begin position="121"/>
        <end position="142"/>
    </location>
</feature>
<sequence length="426" mass="46684">MPHQNPEVARVSERKKIGLDTCWHVILLITAISFVGMAIFRTAGYQYVAFMNEFGVDRESASWPQSLMTGLSGMTGLFVAALQKKFSITSITIAGSVLAWLGAMTSVCAKSMIVVTLTLGVIHSVGVGIIFVLLQVFIVMYFDQLGPTALGLSAVGMTASAFVFTKLLELLDEEYGLRNAFLIVGAILLHLSPLTYLLKIPPWYKRKKTDQVAHSEPSENSANVSEADAQSHDHAIVETADRVVTTYRRDILILLRTPPFYVIVLSAAATTFIDSILLTTMLDFAVDKGSTHAQAVWLTSFQALTDIVGRLCLPVLADLIKLPRRYLLTLNQILMGITLLIAPFVSSLWQVVVICLLISVFIGCGVIMHDVLVPDYIELERLLLVHGTIGTVRAPIMLAAPALIGKLARYIAINGYSRRRLGCFET</sequence>
<dbReference type="Proteomes" id="UP000001555">
    <property type="component" value="Unassembled WGS sequence"/>
</dbReference>
<dbReference type="InterPro" id="IPR036259">
    <property type="entry name" value="MFS_trans_sf"/>
</dbReference>
<feature type="transmembrane region" description="Helical" evidence="2">
    <location>
        <begin position="63"/>
        <end position="82"/>
    </location>
</feature>
<evidence type="ECO:0000256" key="1">
    <source>
        <dbReference type="SAM" id="MobiDB-lite"/>
    </source>
</evidence>
<reference evidence="3 5" key="1">
    <citation type="submission" date="2008-03" db="EMBL/GenBank/DDBJ databases">
        <title>Annotation of Ixodes scapularis.</title>
        <authorList>
            <consortium name="Ixodes scapularis Genome Project Consortium"/>
            <person name="Caler E."/>
            <person name="Hannick L.I."/>
            <person name="Bidwell S."/>
            <person name="Joardar V."/>
            <person name="Thiagarajan M."/>
            <person name="Amedeo P."/>
            <person name="Galinsky K.J."/>
            <person name="Schobel S."/>
            <person name="Inman J."/>
            <person name="Hostetler J."/>
            <person name="Miller J."/>
            <person name="Hammond M."/>
            <person name="Megy K."/>
            <person name="Lawson D."/>
            <person name="Kodira C."/>
            <person name="Sutton G."/>
            <person name="Meyer J."/>
            <person name="Hill C.A."/>
            <person name="Birren B."/>
            <person name="Nene V."/>
            <person name="Collins F."/>
            <person name="Alarcon-Chaidez F."/>
            <person name="Wikel S."/>
            <person name="Strausberg R."/>
        </authorList>
    </citation>
    <scope>NUCLEOTIDE SEQUENCE [LARGE SCALE GENOMIC DNA]</scope>
    <source>
        <strain evidence="5">Wikel</strain>
        <strain evidence="3">Wikel colony</strain>
    </source>
</reference>
<feature type="transmembrane region" description="Helical" evidence="2">
    <location>
        <begin position="21"/>
        <end position="43"/>
    </location>
</feature>
<feature type="transmembrane region" description="Helical" evidence="2">
    <location>
        <begin position="94"/>
        <end position="115"/>
    </location>
</feature>
<dbReference type="FunFam" id="1.20.1250.20:FF:001089">
    <property type="entry name" value="Monocarboxylate transporter, putative"/>
    <property type="match status" value="1"/>
</dbReference>
<keyword evidence="2" id="KW-0472">Membrane</keyword>
<dbReference type="EMBL" id="DS892694">
    <property type="protein sequence ID" value="EEC15713.1"/>
    <property type="molecule type" value="Genomic_DNA"/>
</dbReference>
<feature type="transmembrane region" description="Helical" evidence="2">
    <location>
        <begin position="351"/>
        <end position="373"/>
    </location>
</feature>
<keyword evidence="2" id="KW-1133">Transmembrane helix</keyword>
<dbReference type="EMBL" id="ABJB010554723">
    <property type="status" value="NOT_ANNOTATED_CDS"/>
    <property type="molecule type" value="Genomic_DNA"/>
</dbReference>
<proteinExistence type="predicted"/>
<feature type="region of interest" description="Disordered" evidence="1">
    <location>
        <begin position="211"/>
        <end position="232"/>
    </location>
</feature>
<dbReference type="InterPro" id="IPR050327">
    <property type="entry name" value="Proton-linked_MCT"/>
</dbReference>
<gene>
    <name evidence="3" type="ORF">IscW_ISCW012992</name>
</gene>
<accession>B7QA41</accession>
<feature type="transmembrane region" description="Helical" evidence="2">
    <location>
        <begin position="325"/>
        <end position="345"/>
    </location>
</feature>
<dbReference type="Pfam" id="PF07690">
    <property type="entry name" value="MFS_1"/>
    <property type="match status" value="1"/>
</dbReference>
<evidence type="ECO:0000256" key="2">
    <source>
        <dbReference type="SAM" id="Phobius"/>
    </source>
</evidence>
<reference evidence="4" key="2">
    <citation type="submission" date="2020-05" db="UniProtKB">
        <authorList>
            <consortium name="EnsemblMetazoa"/>
        </authorList>
    </citation>
    <scope>IDENTIFICATION</scope>
    <source>
        <strain evidence="4">wikel</strain>
    </source>
</reference>
<feature type="transmembrane region" description="Helical" evidence="2">
    <location>
        <begin position="260"/>
        <end position="282"/>
    </location>
</feature>
<dbReference type="GO" id="GO:0005886">
    <property type="term" value="C:plasma membrane"/>
    <property type="evidence" value="ECO:0000318"/>
    <property type="project" value="GO_Central"/>
</dbReference>
<protein>
    <submittedName>
        <fullName evidence="3 4">Monocarboxylate transporter, putative</fullName>
    </submittedName>
</protein>
<dbReference type="PaxDb" id="6945-B7QA41"/>
<dbReference type="PANTHER" id="PTHR11360:SF303">
    <property type="entry name" value="MAJOR FACILITATOR SUPERFAMILY (MFS) PROFILE DOMAIN-CONTAINING PROTEIN"/>
    <property type="match status" value="1"/>
</dbReference>
<dbReference type="InParanoid" id="B7QA41"/>
<dbReference type="VEuPathDB" id="VectorBase:ISCP_003660"/>
<dbReference type="PANTHER" id="PTHR11360">
    <property type="entry name" value="MONOCARBOXYLATE TRANSPORTER"/>
    <property type="match status" value="1"/>
</dbReference>
<dbReference type="Gene3D" id="1.20.1250.20">
    <property type="entry name" value="MFS general substrate transporter like domains"/>
    <property type="match status" value="1"/>
</dbReference>
<dbReference type="VEuPathDB" id="VectorBase:ISCI012992"/>
<dbReference type="GO" id="GO:0008028">
    <property type="term" value="F:monocarboxylic acid transmembrane transporter activity"/>
    <property type="evidence" value="ECO:0000318"/>
    <property type="project" value="GO_Central"/>
</dbReference>
<evidence type="ECO:0000313" key="3">
    <source>
        <dbReference type="EMBL" id="EEC15713.1"/>
    </source>
</evidence>
<organism>
    <name type="scientific">Ixodes scapularis</name>
    <name type="common">Black-legged tick</name>
    <name type="synonym">Deer tick</name>
    <dbReference type="NCBI Taxonomy" id="6945"/>
    <lineage>
        <taxon>Eukaryota</taxon>
        <taxon>Metazoa</taxon>
        <taxon>Ecdysozoa</taxon>
        <taxon>Arthropoda</taxon>
        <taxon>Chelicerata</taxon>
        <taxon>Arachnida</taxon>
        <taxon>Acari</taxon>
        <taxon>Parasitiformes</taxon>
        <taxon>Ixodida</taxon>
        <taxon>Ixodoidea</taxon>
        <taxon>Ixodidae</taxon>
        <taxon>Ixodinae</taxon>
        <taxon>Ixodes</taxon>
    </lineage>
</organism>
<dbReference type="InterPro" id="IPR011701">
    <property type="entry name" value="MFS"/>
</dbReference>
<dbReference type="AlphaFoldDB" id="B7QA41"/>
<keyword evidence="2" id="KW-0812">Transmembrane</keyword>
<keyword evidence="5" id="KW-1185">Reference proteome</keyword>
<feature type="transmembrane region" description="Helical" evidence="2">
    <location>
        <begin position="149"/>
        <end position="168"/>
    </location>
</feature>
<dbReference type="EnsemblMetazoa" id="ISCW012992-RA">
    <property type="protein sequence ID" value="ISCW012992-PA"/>
    <property type="gene ID" value="ISCW012992"/>
</dbReference>
<feature type="transmembrane region" description="Helical" evidence="2">
    <location>
        <begin position="180"/>
        <end position="198"/>
    </location>
</feature>
<dbReference type="SUPFAM" id="SSF103473">
    <property type="entry name" value="MFS general substrate transporter"/>
    <property type="match status" value="1"/>
</dbReference>
<dbReference type="VEuPathDB" id="VectorBase:ISCW012992"/>
<evidence type="ECO:0000313" key="5">
    <source>
        <dbReference type="Proteomes" id="UP000001555"/>
    </source>
</evidence>
<evidence type="ECO:0000313" key="4">
    <source>
        <dbReference type="EnsemblMetazoa" id="ISCW012992-PA"/>
    </source>
</evidence>
<dbReference type="OrthoDB" id="6499973at2759"/>
<dbReference type="HOGENOM" id="CLU_001265_59_2_1"/>